<keyword evidence="5" id="KW-0539">Nucleus</keyword>
<protein>
    <recommendedName>
        <fullName evidence="6">MADS-box domain-containing protein</fullName>
    </recommendedName>
</protein>
<dbReference type="GO" id="GO:0003677">
    <property type="term" value="F:DNA binding"/>
    <property type="evidence" value="ECO:0007669"/>
    <property type="project" value="UniProtKB-KW"/>
</dbReference>
<dbReference type="Gene3D" id="3.40.1810.10">
    <property type="entry name" value="Transcription factor, MADS-box"/>
    <property type="match status" value="1"/>
</dbReference>
<proteinExistence type="predicted"/>
<sequence>MTRKKITLSYIPNGSERKASFKKRKKGLMKKVNEISTLCGVDACAIILSPYNHDPEVWPSSLGVQEVISRFKKLPEWDQGRKMENQESFTRERIKKTKEKLRIQEKENWHKEMTNAMFQCLAGEKLHNFCFLDLNDMEWLLDEYIEDIARKIKSLKKEKHLKNGSSSG</sequence>
<dbReference type="EMBL" id="CAUOFW020008391">
    <property type="protein sequence ID" value="CAK9182652.1"/>
    <property type="molecule type" value="Genomic_DNA"/>
</dbReference>
<accession>A0ABC8UNU4</accession>
<dbReference type="GO" id="GO:0005634">
    <property type="term" value="C:nucleus"/>
    <property type="evidence" value="ECO:0007669"/>
    <property type="project" value="UniProtKB-SubCell"/>
</dbReference>
<keyword evidence="2" id="KW-0805">Transcription regulation</keyword>
<feature type="domain" description="MADS-box" evidence="6">
    <location>
        <begin position="1"/>
        <end position="49"/>
    </location>
</feature>
<gene>
    <name evidence="7" type="ORF">ILEXP_LOCUS52867</name>
</gene>
<dbReference type="PANTHER" id="PTHR11945:SF387">
    <property type="entry name" value="AGAMOUS-LIKE MADS-BOX PROTEIN AGL80"/>
    <property type="match status" value="1"/>
</dbReference>
<dbReference type="PRINTS" id="PR00404">
    <property type="entry name" value="MADSDOMAIN"/>
</dbReference>
<comment type="subcellular location">
    <subcellularLocation>
        <location evidence="1">Nucleus</location>
    </subcellularLocation>
</comment>
<dbReference type="InterPro" id="IPR002100">
    <property type="entry name" value="TF_MADSbox"/>
</dbReference>
<evidence type="ECO:0000256" key="4">
    <source>
        <dbReference type="ARBA" id="ARBA00023163"/>
    </source>
</evidence>
<evidence type="ECO:0000256" key="1">
    <source>
        <dbReference type="ARBA" id="ARBA00004123"/>
    </source>
</evidence>
<dbReference type="PANTHER" id="PTHR11945">
    <property type="entry name" value="MADS BOX PROTEIN"/>
    <property type="match status" value="1"/>
</dbReference>
<organism evidence="7 8">
    <name type="scientific">Ilex paraguariensis</name>
    <name type="common">yerba mate</name>
    <dbReference type="NCBI Taxonomy" id="185542"/>
    <lineage>
        <taxon>Eukaryota</taxon>
        <taxon>Viridiplantae</taxon>
        <taxon>Streptophyta</taxon>
        <taxon>Embryophyta</taxon>
        <taxon>Tracheophyta</taxon>
        <taxon>Spermatophyta</taxon>
        <taxon>Magnoliopsida</taxon>
        <taxon>eudicotyledons</taxon>
        <taxon>Gunneridae</taxon>
        <taxon>Pentapetalae</taxon>
        <taxon>asterids</taxon>
        <taxon>campanulids</taxon>
        <taxon>Aquifoliales</taxon>
        <taxon>Aquifoliaceae</taxon>
        <taxon>Ilex</taxon>
    </lineage>
</organism>
<evidence type="ECO:0000256" key="5">
    <source>
        <dbReference type="ARBA" id="ARBA00023242"/>
    </source>
</evidence>
<dbReference type="PROSITE" id="PS50066">
    <property type="entry name" value="MADS_BOX_2"/>
    <property type="match status" value="1"/>
</dbReference>
<dbReference type="CDD" id="cd00266">
    <property type="entry name" value="MADS_SRF_like"/>
    <property type="match status" value="1"/>
</dbReference>
<dbReference type="InterPro" id="IPR033897">
    <property type="entry name" value="SRF-like_MADS-box"/>
</dbReference>
<evidence type="ECO:0000256" key="2">
    <source>
        <dbReference type="ARBA" id="ARBA00023015"/>
    </source>
</evidence>
<dbReference type="SUPFAM" id="SSF55455">
    <property type="entry name" value="SRF-like"/>
    <property type="match status" value="1"/>
</dbReference>
<comment type="caution">
    <text evidence="7">The sequence shown here is derived from an EMBL/GenBank/DDBJ whole genome shotgun (WGS) entry which is preliminary data.</text>
</comment>
<dbReference type="InterPro" id="IPR036879">
    <property type="entry name" value="TF_MADSbox_sf"/>
</dbReference>
<reference evidence="7 8" key="1">
    <citation type="submission" date="2024-02" db="EMBL/GenBank/DDBJ databases">
        <authorList>
            <person name="Vignale AGUSTIN F."/>
            <person name="Sosa J E."/>
            <person name="Modenutti C."/>
        </authorList>
    </citation>
    <scope>NUCLEOTIDE SEQUENCE [LARGE SCALE GENOMIC DNA]</scope>
</reference>
<name>A0ABC8UNU4_9AQUA</name>
<keyword evidence="8" id="KW-1185">Reference proteome</keyword>
<dbReference type="AlphaFoldDB" id="A0ABC8UNU4"/>
<evidence type="ECO:0000259" key="6">
    <source>
        <dbReference type="PROSITE" id="PS50066"/>
    </source>
</evidence>
<dbReference type="FunFam" id="3.40.1810.10:FF:000018">
    <property type="entry name" value="agamous-like MADS-box protein AGL80"/>
    <property type="match status" value="1"/>
</dbReference>
<dbReference type="Pfam" id="PF00319">
    <property type="entry name" value="SRF-TF"/>
    <property type="match status" value="1"/>
</dbReference>
<keyword evidence="4" id="KW-0804">Transcription</keyword>
<dbReference type="Proteomes" id="UP001642360">
    <property type="component" value="Unassembled WGS sequence"/>
</dbReference>
<evidence type="ECO:0000313" key="7">
    <source>
        <dbReference type="EMBL" id="CAK9182652.1"/>
    </source>
</evidence>
<dbReference type="SMART" id="SM00432">
    <property type="entry name" value="MADS"/>
    <property type="match status" value="1"/>
</dbReference>
<evidence type="ECO:0000313" key="8">
    <source>
        <dbReference type="Proteomes" id="UP001642360"/>
    </source>
</evidence>
<evidence type="ECO:0000256" key="3">
    <source>
        <dbReference type="ARBA" id="ARBA00023125"/>
    </source>
</evidence>
<keyword evidence="3" id="KW-0238">DNA-binding</keyword>